<dbReference type="AlphaFoldDB" id="A0ABD5R6D4"/>
<gene>
    <name evidence="4" type="primary">dtdA</name>
    <name evidence="6" type="ORF">ACFPJ5_01130</name>
</gene>
<sequence length="489" mass="52163">MFGIVVSEADHASTHVREHLVDLADWTECEDTETPADEGGGTVYRLPADAPETPGEVPVELRTFAELHIDIDDPTPAFGDLDLLVFASRHSGDTGALLTAHFTGNFGPATYGGEAGSFARACPNAQKAIVSAFDEHAPADYEVGIECTHHGPTAVDVPTMFAELGSGEEQWRDPEGARAVARAILAVVGVPADGDKQVVGFGGGHYAPRFERVIRETDWAVGHIGADWPLEEMGAPDANRETLRRAFDASATDYALLEAEYPDLEAVLDDLGCRVVSETFVRETDRVPLSLVEDAESRLCRVDDGLRFGDPARIGGDGGHSASPAPESDTTDAAPAATADLVVRDLPSDLLSAAQGIDEAAVWDCVRDACLAFETVEHGSTVAGRAGFWRGSVVEDTARLLAALIEVLREKYDEVTRVTDEETAEVVARRSTFDPEKAKTLGISEGPAFGRLASGQAVEVGGRTIRPETVESEEVRQFSVRSLVDAPAE</sequence>
<comment type="function">
    <text evidence="4">D-aminoacyl-tRNA deacylase with broad substrate specificity. By recycling D-aminoacyl-tRNA to D-amino acids and free tRNA molecules, this enzyme counteracts the toxicity associated with the formation of D-aminoacyl-tRNA entities in vivo.</text>
</comment>
<reference evidence="6 7" key="1">
    <citation type="journal article" date="2019" name="Int. J. Syst. Evol. Microbiol.">
        <title>The Global Catalogue of Microorganisms (GCM) 10K type strain sequencing project: providing services to taxonomists for standard genome sequencing and annotation.</title>
        <authorList>
            <consortium name="The Broad Institute Genomics Platform"/>
            <consortium name="The Broad Institute Genome Sequencing Center for Infectious Disease"/>
            <person name="Wu L."/>
            <person name="Ma J."/>
        </authorList>
    </citation>
    <scope>NUCLEOTIDE SEQUENCE [LARGE SCALE GENOMIC DNA]</scope>
    <source>
        <strain evidence="6 7">CGMCC 1.12237</strain>
    </source>
</reference>
<evidence type="ECO:0000256" key="2">
    <source>
        <dbReference type="ARBA" id="ARBA00022801"/>
    </source>
</evidence>
<protein>
    <recommendedName>
        <fullName evidence="4">D-aminoacyl-tRNA deacylase</fullName>
        <ecNumber evidence="4">3.1.1.96</ecNumber>
    </recommendedName>
</protein>
<comment type="caution">
    <text evidence="6">The sequence shown here is derived from an EMBL/GenBank/DDBJ whole genome shotgun (WGS) entry which is preliminary data.</text>
</comment>
<dbReference type="RefSeq" id="WP_227229184.1">
    <property type="nucleotide sequence ID" value="NZ_JAJCVJ010000001.1"/>
</dbReference>
<dbReference type="PANTHER" id="PTHR34667">
    <property type="entry name" value="D-AMINOACYL-TRNA DEACYLASE"/>
    <property type="match status" value="1"/>
</dbReference>
<feature type="compositionally biased region" description="Low complexity" evidence="5">
    <location>
        <begin position="324"/>
        <end position="333"/>
    </location>
</feature>
<keyword evidence="1 4" id="KW-0479">Metal-binding</keyword>
<evidence type="ECO:0000256" key="4">
    <source>
        <dbReference type="HAMAP-Rule" id="MF_00562"/>
    </source>
</evidence>
<dbReference type="GO" id="GO:0051499">
    <property type="term" value="F:D-aminoacyl-tRNA deacylase activity"/>
    <property type="evidence" value="ECO:0007669"/>
    <property type="project" value="UniProtKB-UniRule"/>
</dbReference>
<keyword evidence="2 4" id="KW-0378">Hydrolase</keyword>
<feature type="region of interest" description="Disordered" evidence="5">
    <location>
        <begin position="313"/>
        <end position="333"/>
    </location>
</feature>
<dbReference type="SUPFAM" id="SSF142535">
    <property type="entry name" value="AF0625-like"/>
    <property type="match status" value="1"/>
</dbReference>
<evidence type="ECO:0000256" key="1">
    <source>
        <dbReference type="ARBA" id="ARBA00022723"/>
    </source>
</evidence>
<evidence type="ECO:0000256" key="3">
    <source>
        <dbReference type="ARBA" id="ARBA00022833"/>
    </source>
</evidence>
<comment type="catalytic activity">
    <reaction evidence="4">
        <text>a D-aminoacyl-tRNA + H2O = a tRNA + a D-alpha-amino acid + H(+)</text>
        <dbReference type="Rhea" id="RHEA:13953"/>
        <dbReference type="Rhea" id="RHEA-COMP:10123"/>
        <dbReference type="Rhea" id="RHEA-COMP:10124"/>
        <dbReference type="ChEBI" id="CHEBI:15377"/>
        <dbReference type="ChEBI" id="CHEBI:15378"/>
        <dbReference type="ChEBI" id="CHEBI:59871"/>
        <dbReference type="ChEBI" id="CHEBI:78442"/>
        <dbReference type="ChEBI" id="CHEBI:79333"/>
        <dbReference type="EC" id="3.1.1.96"/>
    </reaction>
</comment>
<dbReference type="EC" id="3.1.1.96" evidence="4"/>
<evidence type="ECO:0000313" key="7">
    <source>
        <dbReference type="Proteomes" id="UP001596201"/>
    </source>
</evidence>
<dbReference type="GO" id="GO:0019478">
    <property type="term" value="P:D-amino acid catabolic process"/>
    <property type="evidence" value="ECO:0007669"/>
    <property type="project" value="UniProtKB-UniRule"/>
</dbReference>
<comment type="similarity">
    <text evidence="4">Belongs to the DtdA deacylase family.</text>
</comment>
<organism evidence="6 7">
    <name type="scientific">Salinirubrum litoreum</name>
    <dbReference type="NCBI Taxonomy" id="1126234"/>
    <lineage>
        <taxon>Archaea</taxon>
        <taxon>Methanobacteriati</taxon>
        <taxon>Methanobacteriota</taxon>
        <taxon>Stenosarchaea group</taxon>
        <taxon>Halobacteria</taxon>
        <taxon>Halobacteriales</taxon>
        <taxon>Haloferacaceae</taxon>
        <taxon>Salinirubrum</taxon>
    </lineage>
</organism>
<dbReference type="InterPro" id="IPR007508">
    <property type="entry name" value="DtdA"/>
</dbReference>
<keyword evidence="3 4" id="KW-0862">Zinc</keyword>
<dbReference type="Pfam" id="PF04414">
    <property type="entry name" value="tRNA_deacylase"/>
    <property type="match status" value="1"/>
</dbReference>
<proteinExistence type="inferred from homology"/>
<evidence type="ECO:0000256" key="5">
    <source>
        <dbReference type="SAM" id="MobiDB-lite"/>
    </source>
</evidence>
<evidence type="ECO:0000313" key="6">
    <source>
        <dbReference type="EMBL" id="MFC5365524.1"/>
    </source>
</evidence>
<accession>A0ABD5R6D4</accession>
<comment type="catalytic activity">
    <reaction evidence="4">
        <text>glycyl-tRNA(Ala) + H2O = tRNA(Ala) + glycine + H(+)</text>
        <dbReference type="Rhea" id="RHEA:53744"/>
        <dbReference type="Rhea" id="RHEA-COMP:9657"/>
        <dbReference type="Rhea" id="RHEA-COMP:13640"/>
        <dbReference type="ChEBI" id="CHEBI:15377"/>
        <dbReference type="ChEBI" id="CHEBI:15378"/>
        <dbReference type="ChEBI" id="CHEBI:57305"/>
        <dbReference type="ChEBI" id="CHEBI:78442"/>
        <dbReference type="ChEBI" id="CHEBI:78522"/>
        <dbReference type="EC" id="3.1.1.96"/>
    </reaction>
</comment>
<dbReference type="GO" id="GO:0008270">
    <property type="term" value="F:zinc ion binding"/>
    <property type="evidence" value="ECO:0007669"/>
    <property type="project" value="UniProtKB-UniRule"/>
</dbReference>
<dbReference type="PANTHER" id="PTHR34667:SF1">
    <property type="entry name" value="D-AMINOACYL-TRNA DEACYLASE"/>
    <property type="match status" value="1"/>
</dbReference>
<name>A0ABD5R6D4_9EURY</name>
<dbReference type="Gene3D" id="3.40.50.10700">
    <property type="entry name" value="AF0625-like"/>
    <property type="match status" value="1"/>
</dbReference>
<comment type="cofactor">
    <cofactor evidence="4">
        <name>Zn(2+)</name>
        <dbReference type="ChEBI" id="CHEBI:29105"/>
    </cofactor>
    <text evidence="4">Binds 2 Zn(2+) ions per subunit.</text>
</comment>
<dbReference type="InterPro" id="IPR018033">
    <property type="entry name" value="Deacylase_DtdA_archaea"/>
</dbReference>
<dbReference type="EMBL" id="JBHSKX010000001">
    <property type="protein sequence ID" value="MFC5365524.1"/>
    <property type="molecule type" value="Genomic_DNA"/>
</dbReference>
<comment type="subunit">
    <text evidence="4">Monomer.</text>
</comment>
<dbReference type="Gene3D" id="3.40.630.50">
    <property type="entry name" value="AF0625-like"/>
    <property type="match status" value="1"/>
</dbReference>
<dbReference type="HAMAP" id="MF_00562">
    <property type="entry name" value="Deacylase_DtdA"/>
    <property type="match status" value="1"/>
</dbReference>
<keyword evidence="7" id="KW-1185">Reference proteome</keyword>
<dbReference type="Proteomes" id="UP001596201">
    <property type="component" value="Unassembled WGS sequence"/>
</dbReference>